<dbReference type="Proteomes" id="UP000028524">
    <property type="component" value="Unassembled WGS sequence"/>
</dbReference>
<dbReference type="EMBL" id="KL660204">
    <property type="protein sequence ID" value="KFA67361.1"/>
    <property type="molecule type" value="Genomic_DNA"/>
</dbReference>
<proteinExistence type="predicted"/>
<protein>
    <submittedName>
        <fullName evidence="2">Uncharacterized protein</fullName>
    </submittedName>
</protein>
<dbReference type="InParanoid" id="A0A084QTS6"/>
<organism evidence="2 3">
    <name type="scientific">Stachybotrys chlorohalonatus (strain IBT 40285)</name>
    <dbReference type="NCBI Taxonomy" id="1283841"/>
    <lineage>
        <taxon>Eukaryota</taxon>
        <taxon>Fungi</taxon>
        <taxon>Dikarya</taxon>
        <taxon>Ascomycota</taxon>
        <taxon>Pezizomycotina</taxon>
        <taxon>Sordariomycetes</taxon>
        <taxon>Hypocreomycetidae</taxon>
        <taxon>Hypocreales</taxon>
        <taxon>Stachybotryaceae</taxon>
        <taxon>Stachybotrys</taxon>
    </lineage>
</organism>
<accession>A0A084QTS6</accession>
<sequence>MDRVRKTFFDPLATTKDRVREILEGLPVGSAHPFSPERILLCRTANGIDEIDTSSYQHDFFCNAVDLGEMGETLLRRMAGFQSYLRVFNEFQITQAPSSTFSIPITSSHITILAVSERMPTYYDFCLADASGNACCFDNRAMRTFAGIVHSGDITNAMDLLQFVRIDKDTLTAKEICVFISGFSKTEITRFQGTHPALLVADHVDKILYIIPVPLDAATVGDATICCPLVIKKFGDSLVCSILPAATTDRNKMCSSNTLASRAFPEAIQRANFTTSAPSPTPRTDLVRSSSGPEPTVDSEHLGNIMSRKGALFLAGSVTRPSFLTLENMQTIKFGTGIDFQLSEEKGPDNDSPASVLLPCIFGSRLEGPVLLATGTVPSNVPFSNESALRNYYNRLKRVVVIVDDRMTDNARNLTPAYRINALFILQLNPEMEPANVEEVTALLDSTNINAVTALAGPQSLVLVQAFDKYYFYRGLANRAYLDTTTLAYGSDVTQFLTSVDVEEILDPRIKRIVNLEEENTILLPNSGQMIQLQSLEKLFKDLTIDQISGLTGDISAAIPQIQILLNQKDLQSLSKSLVALLSSKVGEVTSHLRSAYIEFLASEYDAANQESAKKKARMLGELRKTTKGLEIGLKPVISQLAAMMSSQTTSKRTHDLKRLVRQNQIKNNVEATKTMSFDTIAGYLEEYAEDMGVMLLKIDETSYRQLLGNLGIVTNAVMNARPCCDLDSRILHLSGLDAGIIIEQSQAQHFGPLRNQAGPAHPIMALPNLNQGDRDGSMLAWVCWDEFVNLESPYTTRWTEKCNEAHISALRIIMRDTLSQAVASREYNLQPGSPETGHLMSALLMAAMSKLAAMRTTAPAVTAKAEDTVTRLMRGLFGNLLTIAGSGVRPLSMVWQLFGSEAKLEIPTTEIEWTWYETVTQLYPYTGWPKEQFHDNLEQLLSKVLIRAVTKNENTAKIKVGLTAMMIEYCRLRNIQLQHSRTIITALMRMLITEGSNMAVISSRLLDHLPEKLQRQTEGYTRMIRYLQHLATGGHQRVEDNLVAVSVYTRRSAGFAAFKTKVAEACENGEWSKAKDFSQALLDHHAQIASLWRVEPDSFKFQNVKAYQELLSADLRDDVDQETKNKNTRLIKRITGDAEINRIPWQIGKEGGLGTDIEPLDEALLHELLTGEKLEMHALVQPSDEPRSATESIVMPVRKPEDDFDPFKSSLSAKFVTEMQQDLTAEDVCGIINVSIPAMRLFVEALNPDFIWEDLGKNFRRVVLGLLQERSGREESRPARKLLNLGGSAKTFPVEEGQHGD</sequence>
<dbReference type="OrthoDB" id="10000387at2759"/>
<dbReference type="STRING" id="1283841.A0A084QTS6"/>
<evidence type="ECO:0000256" key="1">
    <source>
        <dbReference type="SAM" id="MobiDB-lite"/>
    </source>
</evidence>
<evidence type="ECO:0000313" key="2">
    <source>
        <dbReference type="EMBL" id="KFA67361.1"/>
    </source>
</evidence>
<name>A0A084QTS6_STAC4</name>
<dbReference type="HOGENOM" id="CLU_262405_0_0_1"/>
<keyword evidence="3" id="KW-1185">Reference proteome</keyword>
<reference evidence="2 3" key="1">
    <citation type="journal article" date="2014" name="BMC Genomics">
        <title>Comparative genome sequencing reveals chemotype-specific gene clusters in the toxigenic black mold Stachybotrys.</title>
        <authorList>
            <person name="Semeiks J."/>
            <person name="Borek D."/>
            <person name="Otwinowski Z."/>
            <person name="Grishin N.V."/>
        </authorList>
    </citation>
    <scope>NUCLEOTIDE SEQUENCE [LARGE SCALE GENOMIC DNA]</scope>
    <source>
        <strain evidence="2 3">IBT 40285</strain>
    </source>
</reference>
<dbReference type="OMA" id="AGIIMEQ"/>
<feature type="region of interest" description="Disordered" evidence="1">
    <location>
        <begin position="272"/>
        <end position="301"/>
    </location>
</feature>
<gene>
    <name evidence="2" type="ORF">S40285_07029</name>
</gene>
<evidence type="ECO:0000313" key="3">
    <source>
        <dbReference type="Proteomes" id="UP000028524"/>
    </source>
</evidence>